<evidence type="ECO:0000313" key="3">
    <source>
        <dbReference type="Proteomes" id="UP001234178"/>
    </source>
</evidence>
<protein>
    <submittedName>
        <fullName evidence="2">Uncharacterized protein</fullName>
    </submittedName>
</protein>
<reference evidence="2 3" key="1">
    <citation type="journal article" date="2023" name="Nucleic Acids Res.">
        <title>The hologenome of Daphnia magna reveals possible DNA methylation and microbiome-mediated evolution of the host genome.</title>
        <authorList>
            <person name="Chaturvedi A."/>
            <person name="Li X."/>
            <person name="Dhandapani V."/>
            <person name="Marshall H."/>
            <person name="Kissane S."/>
            <person name="Cuenca-Cambronero M."/>
            <person name="Asole G."/>
            <person name="Calvet F."/>
            <person name="Ruiz-Romero M."/>
            <person name="Marangio P."/>
            <person name="Guigo R."/>
            <person name="Rago D."/>
            <person name="Mirbahai L."/>
            <person name="Eastwood N."/>
            <person name="Colbourne J.K."/>
            <person name="Zhou J."/>
            <person name="Mallon E."/>
            <person name="Orsini L."/>
        </authorList>
    </citation>
    <scope>NUCLEOTIDE SEQUENCE [LARGE SCALE GENOMIC DNA]</scope>
    <source>
        <strain evidence="2">LRV0_1</strain>
    </source>
</reference>
<sequence length="173" mass="19198">MALAMEEKRKEEENVHIQMNVARGQVLYTSHNPIRIKEKTWSLFFLEFEILASYQLLRSASSQKTSGQTMIVVNTSPLMSNSGFNRACTRRYCGRTVREVKRQRCSYPNGKKKEEGGGMSFCLGVASPPCWLDLVASTPRSQSELRFQGMSQSASSSRPSLMGGTSNVGGAQC</sequence>
<gene>
    <name evidence="2" type="ORF">OUZ56_013827</name>
</gene>
<organism evidence="2 3">
    <name type="scientific">Daphnia magna</name>
    <dbReference type="NCBI Taxonomy" id="35525"/>
    <lineage>
        <taxon>Eukaryota</taxon>
        <taxon>Metazoa</taxon>
        <taxon>Ecdysozoa</taxon>
        <taxon>Arthropoda</taxon>
        <taxon>Crustacea</taxon>
        <taxon>Branchiopoda</taxon>
        <taxon>Diplostraca</taxon>
        <taxon>Cladocera</taxon>
        <taxon>Anomopoda</taxon>
        <taxon>Daphniidae</taxon>
        <taxon>Daphnia</taxon>
    </lineage>
</organism>
<accession>A0ABQ9Z7R8</accession>
<comment type="caution">
    <text evidence="2">The sequence shown here is derived from an EMBL/GenBank/DDBJ whole genome shotgun (WGS) entry which is preliminary data.</text>
</comment>
<dbReference type="Proteomes" id="UP001234178">
    <property type="component" value="Unassembled WGS sequence"/>
</dbReference>
<evidence type="ECO:0000256" key="1">
    <source>
        <dbReference type="SAM" id="MobiDB-lite"/>
    </source>
</evidence>
<feature type="region of interest" description="Disordered" evidence="1">
    <location>
        <begin position="145"/>
        <end position="173"/>
    </location>
</feature>
<name>A0ABQ9Z7R8_9CRUS</name>
<evidence type="ECO:0000313" key="2">
    <source>
        <dbReference type="EMBL" id="KAK4008694.1"/>
    </source>
</evidence>
<dbReference type="EMBL" id="JAOYFB010000002">
    <property type="protein sequence ID" value="KAK4008694.1"/>
    <property type="molecule type" value="Genomic_DNA"/>
</dbReference>
<keyword evidence="3" id="KW-1185">Reference proteome</keyword>
<proteinExistence type="predicted"/>